<gene>
    <name evidence="1" type="ORF">H9L15_00035</name>
</gene>
<dbReference type="InterPro" id="IPR047111">
    <property type="entry name" value="YbaP-like"/>
</dbReference>
<dbReference type="CDD" id="cd14789">
    <property type="entry name" value="Tiki"/>
    <property type="match status" value="1"/>
</dbReference>
<dbReference type="InterPro" id="IPR002816">
    <property type="entry name" value="TraB/PrgY/GumN_fam"/>
</dbReference>
<dbReference type="RefSeq" id="WP_187714748.1">
    <property type="nucleotide sequence ID" value="NZ_BAABJC010000001.1"/>
</dbReference>
<evidence type="ECO:0000313" key="2">
    <source>
        <dbReference type="Proteomes" id="UP000516134"/>
    </source>
</evidence>
<dbReference type="Proteomes" id="UP000516134">
    <property type="component" value="Chromosome"/>
</dbReference>
<sequence>MLAALIAAAVTTTPVPPASPTPRPNVHPALWVVNDEDTIIYLFGTFHALDGKSEWFNDEVRTAFSGSEELVLETIVPDSLKKRVPQRPAPQGVGMQTVGPFAGSASFLSTSKMVMSAGRSQGMSTDHGADAILREAADDAGMPVKGLETFDFQLGMFGKMPGAKPPANPTEAARTKAAVAAVLAQLQSDWNRGDVEGFVPMLEQMEARSPATYKLLFNDRNNRWAFWIAKRLRQPGVVFVAVGAGHLAGKDSVQQKLSLYGIRTARVN</sequence>
<dbReference type="Pfam" id="PF01963">
    <property type="entry name" value="TraB_PrgY_gumN"/>
    <property type="match status" value="2"/>
</dbReference>
<reference evidence="1 2" key="1">
    <citation type="submission" date="2020-08" db="EMBL/GenBank/DDBJ databases">
        <title>Genome sequence of Sphingomonas daechungensis KACC 18115T.</title>
        <authorList>
            <person name="Hyun D.-W."/>
            <person name="Bae J.-W."/>
        </authorList>
    </citation>
    <scope>NUCLEOTIDE SEQUENCE [LARGE SCALE GENOMIC DNA]</scope>
    <source>
        <strain evidence="1 2">KACC 18115</strain>
    </source>
</reference>
<accession>A0ABX6T274</accession>
<evidence type="ECO:0000313" key="1">
    <source>
        <dbReference type="EMBL" id="QNP43318.1"/>
    </source>
</evidence>
<dbReference type="PANTHER" id="PTHR40590:SF1">
    <property type="entry name" value="CYTOPLASMIC PROTEIN"/>
    <property type="match status" value="1"/>
</dbReference>
<organism evidence="1 2">
    <name type="scientific">Sphingomonas daechungensis</name>
    <dbReference type="NCBI Taxonomy" id="1176646"/>
    <lineage>
        <taxon>Bacteria</taxon>
        <taxon>Pseudomonadati</taxon>
        <taxon>Pseudomonadota</taxon>
        <taxon>Alphaproteobacteria</taxon>
        <taxon>Sphingomonadales</taxon>
        <taxon>Sphingomonadaceae</taxon>
        <taxon>Sphingomonas</taxon>
    </lineage>
</organism>
<name>A0ABX6T274_9SPHN</name>
<proteinExistence type="predicted"/>
<dbReference type="EMBL" id="CP060780">
    <property type="protein sequence ID" value="QNP43318.1"/>
    <property type="molecule type" value="Genomic_DNA"/>
</dbReference>
<dbReference type="PANTHER" id="PTHR40590">
    <property type="entry name" value="CYTOPLASMIC PROTEIN-RELATED"/>
    <property type="match status" value="1"/>
</dbReference>
<keyword evidence="2" id="KW-1185">Reference proteome</keyword>
<protein>
    <submittedName>
        <fullName evidence="1">TraB/GumN family protein</fullName>
    </submittedName>
</protein>